<dbReference type="Proteomes" id="UP000664617">
    <property type="component" value="Unassembled WGS sequence"/>
</dbReference>
<dbReference type="NCBIfam" id="TIGR01144">
    <property type="entry name" value="ATP_synt_b"/>
    <property type="match status" value="1"/>
</dbReference>
<dbReference type="HAMAP" id="MF_01398">
    <property type="entry name" value="ATP_synth_b_bprime"/>
    <property type="match status" value="1"/>
</dbReference>
<evidence type="ECO:0000256" key="5">
    <source>
        <dbReference type="ARBA" id="ARBA00022547"/>
    </source>
</evidence>
<evidence type="ECO:0000256" key="1">
    <source>
        <dbReference type="ARBA" id="ARBA00004162"/>
    </source>
</evidence>
<evidence type="ECO:0000256" key="9">
    <source>
        <dbReference type="ARBA" id="ARBA00023065"/>
    </source>
</evidence>
<keyword evidence="4 14" id="KW-1003">Cell membrane</keyword>
<comment type="function">
    <text evidence="14">Component of the F(0) channel, it forms part of the peripheral stalk, linking F(1) to F(0).</text>
</comment>
<keyword evidence="10 14" id="KW-0472">Membrane</keyword>
<evidence type="ECO:0000256" key="4">
    <source>
        <dbReference type="ARBA" id="ARBA00022475"/>
    </source>
</evidence>
<evidence type="ECO:0000256" key="10">
    <source>
        <dbReference type="ARBA" id="ARBA00023136"/>
    </source>
</evidence>
<comment type="function">
    <text evidence="12 14">F(1)F(0) ATP synthase produces ATP from ADP in the presence of a proton or sodium gradient. F-type ATPases consist of two structural domains, F(1) containing the extramembraneous catalytic core and F(0) containing the membrane proton channel, linked together by a central stalk and a peripheral stalk. During catalysis, ATP synthesis in the catalytic domain of F(1) is coupled via a rotary mechanism of the central stalk subunits to proton translocation.</text>
</comment>
<dbReference type="CDD" id="cd06503">
    <property type="entry name" value="ATP-synt_Fo_b"/>
    <property type="match status" value="1"/>
</dbReference>
<evidence type="ECO:0000256" key="15">
    <source>
        <dbReference type="RuleBase" id="RU003848"/>
    </source>
</evidence>
<evidence type="ECO:0000256" key="13">
    <source>
        <dbReference type="ARBA" id="ARBA00025830"/>
    </source>
</evidence>
<keyword evidence="11 14" id="KW-0066">ATP synthesis</keyword>
<dbReference type="EMBL" id="JAFMPK010000023">
    <property type="protein sequence ID" value="MBO0608176.1"/>
    <property type="molecule type" value="Genomic_DNA"/>
</dbReference>
<keyword evidence="16" id="KW-0175">Coiled coil</keyword>
<accession>A0ABS3I6C3</accession>
<keyword evidence="9 14" id="KW-0406">Ion transport</keyword>
<dbReference type="InterPro" id="IPR005864">
    <property type="entry name" value="ATP_synth_F0_bsu_bac"/>
</dbReference>
<evidence type="ECO:0000256" key="3">
    <source>
        <dbReference type="ARBA" id="ARBA00022448"/>
    </source>
</evidence>
<dbReference type="SUPFAM" id="SSF81573">
    <property type="entry name" value="F1F0 ATP synthase subunit B, membrane domain"/>
    <property type="match status" value="1"/>
</dbReference>
<evidence type="ECO:0000256" key="6">
    <source>
        <dbReference type="ARBA" id="ARBA00022692"/>
    </source>
</evidence>
<dbReference type="PANTHER" id="PTHR33445">
    <property type="entry name" value="ATP SYNTHASE SUBUNIT B', CHLOROPLASTIC"/>
    <property type="match status" value="1"/>
</dbReference>
<dbReference type="InterPro" id="IPR002146">
    <property type="entry name" value="ATP_synth_b/b'su_bac/chlpt"/>
</dbReference>
<dbReference type="PANTHER" id="PTHR33445:SF1">
    <property type="entry name" value="ATP SYNTHASE SUBUNIT B"/>
    <property type="match status" value="1"/>
</dbReference>
<keyword evidence="6 14" id="KW-0812">Transmembrane</keyword>
<dbReference type="RefSeq" id="WP_207274163.1">
    <property type="nucleotide sequence ID" value="NZ_JAFMPK010000023.1"/>
</dbReference>
<name>A0ABS3I6C3_9MICO</name>
<keyword evidence="8 14" id="KW-1133">Transmembrane helix</keyword>
<feature type="transmembrane region" description="Helical" evidence="14">
    <location>
        <begin position="30"/>
        <end position="49"/>
    </location>
</feature>
<dbReference type="InterPro" id="IPR028987">
    <property type="entry name" value="ATP_synth_B-like_membr_sf"/>
</dbReference>
<evidence type="ECO:0000256" key="11">
    <source>
        <dbReference type="ARBA" id="ARBA00023310"/>
    </source>
</evidence>
<sequence length="201" mass="21356">MAARASAATILAATEEPEGIDLFLPAGYDLLWSAVVLVIIAVAFYRYVLPPMNKVLDERAAQIEGGIKKAEEAQAQADKALEEQERLLVEARTEAAQVREEARAEGSAIIKDLKAKANEEAARITETAHRQIEAERQAAAVSLRSEVGALATDLASKIVGESLEDSARQSRVVDRFLDELEASEGAAASNGAVPAGSSKEA</sequence>
<gene>
    <name evidence="14" type="primary">atpF</name>
    <name evidence="17" type="ORF">J0911_03945</name>
</gene>
<comment type="similarity">
    <text evidence="2 14 15">Belongs to the ATPase B chain family.</text>
</comment>
<keyword evidence="7 14" id="KW-0375">Hydrogen ion transport</keyword>
<keyword evidence="5 14" id="KW-0138">CF(0)</keyword>
<evidence type="ECO:0000256" key="14">
    <source>
        <dbReference type="HAMAP-Rule" id="MF_01398"/>
    </source>
</evidence>
<evidence type="ECO:0000313" key="17">
    <source>
        <dbReference type="EMBL" id="MBO0608176.1"/>
    </source>
</evidence>
<reference evidence="18" key="2">
    <citation type="submission" date="2023-07" db="EMBL/GenBank/DDBJ databases">
        <title>Myceligenerans salitolerans sp. nov., a halotolerant actinomycete isolated from a salt lake in Xinjiang, China.</title>
        <authorList>
            <person name="Guan T."/>
        </authorList>
    </citation>
    <scope>NUCLEOTIDE SEQUENCE [LARGE SCALE GENOMIC DNA]</scope>
    <source>
        <strain evidence="18">XHU 5031</strain>
    </source>
</reference>
<evidence type="ECO:0000256" key="7">
    <source>
        <dbReference type="ARBA" id="ARBA00022781"/>
    </source>
</evidence>
<proteinExistence type="inferred from homology"/>
<organism evidence="17 18">
    <name type="scientific">Myceligenerans salitolerans</name>
    <dbReference type="NCBI Taxonomy" id="1230528"/>
    <lineage>
        <taxon>Bacteria</taxon>
        <taxon>Bacillati</taxon>
        <taxon>Actinomycetota</taxon>
        <taxon>Actinomycetes</taxon>
        <taxon>Micrococcales</taxon>
        <taxon>Promicromonosporaceae</taxon>
        <taxon>Myceligenerans</taxon>
    </lineage>
</organism>
<dbReference type="Pfam" id="PF00430">
    <property type="entry name" value="ATP-synt_B"/>
    <property type="match status" value="1"/>
</dbReference>
<dbReference type="NCBIfam" id="NF004412">
    <property type="entry name" value="PRK05759.1-3"/>
    <property type="match status" value="1"/>
</dbReference>
<evidence type="ECO:0000256" key="12">
    <source>
        <dbReference type="ARBA" id="ARBA00025198"/>
    </source>
</evidence>
<evidence type="ECO:0000256" key="2">
    <source>
        <dbReference type="ARBA" id="ARBA00005513"/>
    </source>
</evidence>
<keyword evidence="3 14" id="KW-0813">Transport</keyword>
<comment type="subcellular location">
    <subcellularLocation>
        <location evidence="1 14">Cell membrane</location>
        <topology evidence="1 14">Single-pass membrane protein</topology>
    </subcellularLocation>
</comment>
<reference evidence="17 18" key="1">
    <citation type="submission" date="2021-03" db="EMBL/GenBank/DDBJ databases">
        <authorList>
            <person name="Xin L."/>
        </authorList>
    </citation>
    <scope>NUCLEOTIDE SEQUENCE [LARGE SCALE GENOMIC DNA]</scope>
    <source>
        <strain evidence="17 18">XHU 5031</strain>
    </source>
</reference>
<dbReference type="Gene3D" id="1.20.5.620">
    <property type="entry name" value="F1F0 ATP synthase subunit B, membrane domain"/>
    <property type="match status" value="1"/>
</dbReference>
<comment type="caution">
    <text evidence="17">The sequence shown here is derived from an EMBL/GenBank/DDBJ whole genome shotgun (WGS) entry which is preliminary data.</text>
</comment>
<keyword evidence="18" id="KW-1185">Reference proteome</keyword>
<evidence type="ECO:0000256" key="8">
    <source>
        <dbReference type="ARBA" id="ARBA00022989"/>
    </source>
</evidence>
<protein>
    <recommendedName>
        <fullName evidence="14">ATP synthase subunit b</fullName>
    </recommendedName>
    <alternativeName>
        <fullName evidence="14">ATP synthase F(0) sector subunit b</fullName>
    </alternativeName>
    <alternativeName>
        <fullName evidence="14">ATPase subunit I</fullName>
    </alternativeName>
    <alternativeName>
        <fullName evidence="14">F-type ATPase subunit b</fullName>
        <shortName evidence="14">F-ATPase subunit b</shortName>
    </alternativeName>
</protein>
<evidence type="ECO:0000313" key="18">
    <source>
        <dbReference type="Proteomes" id="UP000664617"/>
    </source>
</evidence>
<dbReference type="InterPro" id="IPR050059">
    <property type="entry name" value="ATP_synthase_B_chain"/>
</dbReference>
<feature type="coiled-coil region" evidence="16">
    <location>
        <begin position="63"/>
        <end position="101"/>
    </location>
</feature>
<evidence type="ECO:0000256" key="16">
    <source>
        <dbReference type="SAM" id="Coils"/>
    </source>
</evidence>
<comment type="subunit">
    <text evidence="13 14">F-type ATPases have 2 components, F(1) - the catalytic core - and F(0) - the membrane proton channel. F(1) has five subunits: alpha(3), beta(3), gamma(1), delta(1), epsilon(1). F(0) has three main subunits: a(1), b(2) and c(10-14). The alpha and beta chains form an alternating ring which encloses part of the gamma chain. F(1) is attached to F(0) by a central stalk formed by the gamma and epsilon chains, while a peripheral stalk is formed by the delta and b chains.</text>
</comment>